<dbReference type="PROSITE" id="PS00788">
    <property type="entry name" value="CHORISMATE_SYNTHASE_2"/>
    <property type="match status" value="1"/>
</dbReference>
<dbReference type="GO" id="GO:0009423">
    <property type="term" value="P:chorismate biosynthetic process"/>
    <property type="evidence" value="ECO:0007669"/>
    <property type="project" value="UniProtKB-UniPathway"/>
</dbReference>
<evidence type="ECO:0000256" key="6">
    <source>
        <dbReference type="ARBA" id="ARBA00023239"/>
    </source>
</evidence>
<dbReference type="GO" id="GO:0005829">
    <property type="term" value="C:cytosol"/>
    <property type="evidence" value="ECO:0007669"/>
    <property type="project" value="TreeGrafter"/>
</dbReference>
<evidence type="ECO:0000256" key="1">
    <source>
        <dbReference type="ARBA" id="ARBA00005044"/>
    </source>
</evidence>
<comment type="similarity">
    <text evidence="2">Belongs to the chorismate synthase family.</text>
</comment>
<protein>
    <recommendedName>
        <fullName evidence="3">chorismate synthase</fullName>
        <ecNumber evidence="3">4.2.3.5</ecNumber>
    </recommendedName>
</protein>
<proteinExistence type="inferred from homology"/>
<dbReference type="UniPathway" id="UPA00053">
    <property type="reaction ID" value="UER00090"/>
</dbReference>
<sequence length="209" mass="22847">MFRYLTAGESHGRALTAIVEGVPAGLTLDEEYIAGDLKRRQGGYGRSARMEIEQDRAEILSGVRHGLTIGSPISLLIWNRDWENWQDVMAISPIKQETEKVTRLRPGHADLAGAIKYGLDDIRPTMERASARETAARVAVGAVARKLLQEFGIEIKSHTIAIGGISIKGEKSQRNWAKVEKSPVRCAEAEAEKAMIAAIDKAKEAGDTV</sequence>
<keyword evidence="5" id="KW-0057">Aromatic amino acid biosynthesis</keyword>
<dbReference type="PROSITE" id="PS00787">
    <property type="entry name" value="CHORISMATE_SYNTHASE_1"/>
    <property type="match status" value="1"/>
</dbReference>
<dbReference type="AlphaFoldDB" id="X0Z0B0"/>
<organism evidence="7">
    <name type="scientific">marine sediment metagenome</name>
    <dbReference type="NCBI Taxonomy" id="412755"/>
    <lineage>
        <taxon>unclassified sequences</taxon>
        <taxon>metagenomes</taxon>
        <taxon>ecological metagenomes</taxon>
    </lineage>
</organism>
<comment type="pathway">
    <text evidence="1">Metabolic intermediate biosynthesis; chorismate biosynthesis; chorismate from D-erythrose 4-phosphate and phosphoenolpyruvate: step 7/7.</text>
</comment>
<dbReference type="Pfam" id="PF01264">
    <property type="entry name" value="Chorismate_synt"/>
    <property type="match status" value="1"/>
</dbReference>
<accession>X0Z0B0</accession>
<evidence type="ECO:0000256" key="4">
    <source>
        <dbReference type="ARBA" id="ARBA00022605"/>
    </source>
</evidence>
<evidence type="ECO:0000256" key="2">
    <source>
        <dbReference type="ARBA" id="ARBA00008014"/>
    </source>
</evidence>
<dbReference type="EC" id="4.2.3.5" evidence="3"/>
<evidence type="ECO:0000256" key="5">
    <source>
        <dbReference type="ARBA" id="ARBA00023141"/>
    </source>
</evidence>
<dbReference type="SUPFAM" id="SSF103263">
    <property type="entry name" value="Chorismate synthase, AroC"/>
    <property type="match status" value="1"/>
</dbReference>
<dbReference type="InterPro" id="IPR035904">
    <property type="entry name" value="Chorismate_synth_AroC_sf"/>
</dbReference>
<dbReference type="GO" id="GO:0009073">
    <property type="term" value="P:aromatic amino acid family biosynthetic process"/>
    <property type="evidence" value="ECO:0007669"/>
    <property type="project" value="UniProtKB-KW"/>
</dbReference>
<dbReference type="GO" id="GO:0004107">
    <property type="term" value="F:chorismate synthase activity"/>
    <property type="evidence" value="ECO:0007669"/>
    <property type="project" value="UniProtKB-EC"/>
</dbReference>
<dbReference type="GO" id="GO:0010181">
    <property type="term" value="F:FMN binding"/>
    <property type="evidence" value="ECO:0007669"/>
    <property type="project" value="TreeGrafter"/>
</dbReference>
<dbReference type="Gene3D" id="3.60.150.10">
    <property type="entry name" value="Chorismate synthase AroC"/>
    <property type="match status" value="1"/>
</dbReference>
<dbReference type="PANTHER" id="PTHR21085:SF0">
    <property type="entry name" value="CHORISMATE SYNTHASE"/>
    <property type="match status" value="1"/>
</dbReference>
<dbReference type="EMBL" id="BARS01050880">
    <property type="protein sequence ID" value="GAG52092.1"/>
    <property type="molecule type" value="Genomic_DNA"/>
</dbReference>
<dbReference type="InterPro" id="IPR000453">
    <property type="entry name" value="Chorismate_synth"/>
</dbReference>
<gene>
    <name evidence="7" type="ORF">S01H1_75883</name>
</gene>
<comment type="caution">
    <text evidence="7">The sequence shown here is derived from an EMBL/GenBank/DDBJ whole genome shotgun (WGS) entry which is preliminary data.</text>
</comment>
<dbReference type="GO" id="GO:0008652">
    <property type="term" value="P:amino acid biosynthetic process"/>
    <property type="evidence" value="ECO:0007669"/>
    <property type="project" value="UniProtKB-KW"/>
</dbReference>
<keyword evidence="4" id="KW-0028">Amino-acid biosynthesis</keyword>
<dbReference type="PANTHER" id="PTHR21085">
    <property type="entry name" value="CHORISMATE SYNTHASE"/>
    <property type="match status" value="1"/>
</dbReference>
<name>X0Z0B0_9ZZZZ</name>
<dbReference type="NCBIfam" id="TIGR00033">
    <property type="entry name" value="aroC"/>
    <property type="match status" value="1"/>
</dbReference>
<evidence type="ECO:0000256" key="3">
    <source>
        <dbReference type="ARBA" id="ARBA00013036"/>
    </source>
</evidence>
<reference evidence="7" key="1">
    <citation type="journal article" date="2014" name="Front. Microbiol.">
        <title>High frequency of phylogenetically diverse reductive dehalogenase-homologous genes in deep subseafloor sedimentary metagenomes.</title>
        <authorList>
            <person name="Kawai M."/>
            <person name="Futagami T."/>
            <person name="Toyoda A."/>
            <person name="Takaki Y."/>
            <person name="Nishi S."/>
            <person name="Hori S."/>
            <person name="Arai W."/>
            <person name="Tsubouchi T."/>
            <person name="Morono Y."/>
            <person name="Uchiyama I."/>
            <person name="Ito T."/>
            <person name="Fujiyama A."/>
            <person name="Inagaki F."/>
            <person name="Takami H."/>
        </authorList>
    </citation>
    <scope>NUCLEOTIDE SEQUENCE</scope>
    <source>
        <strain evidence="7">Expedition CK06-06</strain>
    </source>
</reference>
<evidence type="ECO:0000313" key="7">
    <source>
        <dbReference type="EMBL" id="GAG52092.1"/>
    </source>
</evidence>
<dbReference type="InterPro" id="IPR020541">
    <property type="entry name" value="Chorismate_synthase_CS"/>
</dbReference>
<feature type="non-terminal residue" evidence="7">
    <location>
        <position position="209"/>
    </location>
</feature>
<keyword evidence="6" id="KW-0456">Lyase</keyword>